<keyword evidence="2" id="KW-1185">Reference proteome</keyword>
<name>A0A9D4UMM8_ADICA</name>
<proteinExistence type="predicted"/>
<protein>
    <submittedName>
        <fullName evidence="1">Uncharacterized protein</fullName>
    </submittedName>
</protein>
<organism evidence="1 2">
    <name type="scientific">Adiantum capillus-veneris</name>
    <name type="common">Maidenhair fern</name>
    <dbReference type="NCBI Taxonomy" id="13818"/>
    <lineage>
        <taxon>Eukaryota</taxon>
        <taxon>Viridiplantae</taxon>
        <taxon>Streptophyta</taxon>
        <taxon>Embryophyta</taxon>
        <taxon>Tracheophyta</taxon>
        <taxon>Polypodiopsida</taxon>
        <taxon>Polypodiidae</taxon>
        <taxon>Polypodiales</taxon>
        <taxon>Pteridineae</taxon>
        <taxon>Pteridaceae</taxon>
        <taxon>Vittarioideae</taxon>
        <taxon>Adiantum</taxon>
    </lineage>
</organism>
<evidence type="ECO:0000313" key="1">
    <source>
        <dbReference type="EMBL" id="KAI5070725.1"/>
    </source>
</evidence>
<comment type="caution">
    <text evidence="1">The sequence shown here is derived from an EMBL/GenBank/DDBJ whole genome shotgun (WGS) entry which is preliminary data.</text>
</comment>
<evidence type="ECO:0000313" key="2">
    <source>
        <dbReference type="Proteomes" id="UP000886520"/>
    </source>
</evidence>
<reference evidence="1" key="1">
    <citation type="submission" date="2021-01" db="EMBL/GenBank/DDBJ databases">
        <title>Adiantum capillus-veneris genome.</title>
        <authorList>
            <person name="Fang Y."/>
            <person name="Liao Q."/>
        </authorList>
    </citation>
    <scope>NUCLEOTIDE SEQUENCE</scope>
    <source>
        <strain evidence="1">H3</strain>
        <tissue evidence="1">Leaf</tissue>
    </source>
</reference>
<dbReference type="EMBL" id="JABFUD020000014">
    <property type="protein sequence ID" value="KAI5070725.1"/>
    <property type="molecule type" value="Genomic_DNA"/>
</dbReference>
<dbReference type="AlphaFoldDB" id="A0A9D4UMM8"/>
<feature type="non-terminal residue" evidence="1">
    <location>
        <position position="140"/>
    </location>
</feature>
<accession>A0A9D4UMM8</accession>
<gene>
    <name evidence="1" type="ORF">GOP47_0015068</name>
</gene>
<dbReference type="Proteomes" id="UP000886520">
    <property type="component" value="Chromosome 14"/>
</dbReference>
<sequence>MEAGNTMHFDPHTRIRLHSPSLPPSLPPSHVQAHAHTDTIVEYAELIPALDFLPIPSPSLSLSLSLSSPLYLQTQFLDLALRGEIVPSLALDKTLFFFFFLSLSLSPSLSSTQTQFLDLGQIIVPSLSLDKTKAAWSLRH</sequence>